<comment type="caution">
    <text evidence="3">The sequence shown here is derived from an EMBL/GenBank/DDBJ whole genome shotgun (WGS) entry which is preliminary data.</text>
</comment>
<sequence>MSGKNEHTSEKTESKIHAENHNKEQLKNETSMLNNETEQLMLEDEEMPTYISVSSPSKREDSDINNTKEPDRIPIEEDHSRSPYPTDDQGGGSIYVLSSGEDSNHPYNDEEEDEYVDSDDMEEMDLENEHDNTMLDDEEDEDEDDDDEENPLRLHNDDDEDIETEYEPECFDRVSDDFVLNNRLKQHHKERSLSLQDLSTLKNNIHSSYNKKRHSLNIFRHNYLGIQQNPILYPVAQKRQMMKYQHVESKVKQYIRDIKEQNRKSMEKRMREQEFIMNKDHNEKTENNDPEQLKTKVTNRTIKDYAEKAIQDLQRDETENDNLMYNSAQILENGENNKSCNRVIGNQYKYIRKDSEYNDTSNELKSQGSVKNQSQRDAEFLNLQRAYKKMLAENIKRVRNSDKLEKRNGSVDVNTHHIEYQIENALERNIRFGINQSSSVNGHQATPTFINLRTLSYEEYMRGASNTEQKEELPDQRQEKTNESEIYNEAEMINAQEIDNSNTSYPLKIESVESIGAMQDEPENLNFGKLNATNKMNVENTEITELKSQLNQKDAEFLNLQDAYQKVLAENMKMKQELDALKQSLAKYKDQNKTCETKIASVQTEAVAEPVSNQNTVSSGEINNKISTSSVASTISSIDQWADSAGSPAISIKLPDLTPILNSDDSVVLTDRATPRKIAHPFSRTFITSSRILQTLSNIQGKTKTESPLVRNIKKRLNENSTDQSSTVECNSPIHASSSKKRKATEMLGTSTFTQPFKIPHTTVESERKDTSDVEFKYPEEHTVSNVEQKEKGSVNKDSSIDQSVNDFTPVETKVEQRDDHEDSVKCFIYREDENSKNRSFLIQAEEPTKDGLDTEKNRIQECGPYLLGNLEVRMSEINGTISVWGKEIDHESTSDNEDDLEACEKLSEQKLCHYWQNTSQTRFNGSPLVCSTNKKQKVPSNKFNRSNISQCCHSLSLNSSKISYSEDDINDKRDMNDSFSPSICIPSCENCNSKHHKEWTCRNASSSEEKLHSCCTHHIEVVDKECSCSSYHEKQKHDVSFKHCKDKFHSKEVRRNSCKNTITLNLKNSLHENNPSTTAELNNVTNKYHACRCSVQNVSDNRPHSRCCSPIRDISCTCKSSSDNTNNHSNAILSNHEHSDKHTCNRFSNNGEEELLIPIKRSNETLETRQRRLSGKRVRGILMDLLKGCGDCRNNSSTGLSKTVYQKETPYMINGGPSRIKVSSPTPEPTCSTSTQCNKCCHAYARRIESQLEEFRMEMERVRSRSDAILNMLNMLHSVDAN</sequence>
<feature type="compositionally biased region" description="Basic and acidic residues" evidence="2">
    <location>
        <begin position="57"/>
        <end position="81"/>
    </location>
</feature>
<keyword evidence="1" id="KW-0175">Coiled coil</keyword>
<feature type="region of interest" description="Disordered" evidence="2">
    <location>
        <begin position="779"/>
        <end position="804"/>
    </location>
</feature>
<evidence type="ECO:0000313" key="3">
    <source>
        <dbReference type="EMBL" id="KAK9300738.1"/>
    </source>
</evidence>
<reference evidence="3 4" key="1">
    <citation type="submission" date="2024-05" db="EMBL/GenBank/DDBJ databases">
        <title>The nuclear and mitochondrial genome assemblies of Tetragonisca angustula (Apidae: Meliponini), a tiny yet remarkable pollinator in the Neotropics.</title>
        <authorList>
            <person name="Ferrari R."/>
            <person name="Ricardo P.C."/>
            <person name="Dias F.C."/>
            <person name="Araujo N.S."/>
            <person name="Soares D.O."/>
            <person name="Zhou Q.-S."/>
            <person name="Zhu C.-D."/>
            <person name="Coutinho L."/>
            <person name="Airas M.C."/>
            <person name="Batista T.M."/>
        </authorList>
    </citation>
    <scope>NUCLEOTIDE SEQUENCE [LARGE SCALE GENOMIC DNA]</scope>
    <source>
        <strain evidence="3">ASF017062</strain>
        <tissue evidence="3">Abdomen</tissue>
    </source>
</reference>
<feature type="compositionally biased region" description="Basic and acidic residues" evidence="2">
    <location>
        <begin position="1"/>
        <end position="27"/>
    </location>
</feature>
<gene>
    <name evidence="3" type="ORF">QLX08_006687</name>
</gene>
<accession>A0AAW0ZT51</accession>
<feature type="region of interest" description="Disordered" evidence="2">
    <location>
        <begin position="463"/>
        <end position="482"/>
    </location>
</feature>
<feature type="region of interest" description="Disordered" evidence="2">
    <location>
        <begin position="718"/>
        <end position="745"/>
    </location>
</feature>
<feature type="compositionally biased region" description="Acidic residues" evidence="2">
    <location>
        <begin position="109"/>
        <end position="126"/>
    </location>
</feature>
<proteinExistence type="predicted"/>
<feature type="compositionally biased region" description="Basic and acidic residues" evidence="2">
    <location>
        <begin position="779"/>
        <end position="795"/>
    </location>
</feature>
<feature type="compositionally biased region" description="Acidic residues" evidence="2">
    <location>
        <begin position="134"/>
        <end position="149"/>
    </location>
</feature>
<evidence type="ECO:0000256" key="2">
    <source>
        <dbReference type="SAM" id="MobiDB-lite"/>
    </source>
</evidence>
<protein>
    <submittedName>
        <fullName evidence="3">Uncharacterized protein</fullName>
    </submittedName>
</protein>
<feature type="coiled-coil region" evidence="1">
    <location>
        <begin position="536"/>
        <end position="605"/>
    </location>
</feature>
<dbReference type="EMBL" id="JAWNGG020000122">
    <property type="protein sequence ID" value="KAK9300738.1"/>
    <property type="molecule type" value="Genomic_DNA"/>
</dbReference>
<organism evidence="3 4">
    <name type="scientific">Tetragonisca angustula</name>
    <dbReference type="NCBI Taxonomy" id="166442"/>
    <lineage>
        <taxon>Eukaryota</taxon>
        <taxon>Metazoa</taxon>
        <taxon>Ecdysozoa</taxon>
        <taxon>Arthropoda</taxon>
        <taxon>Hexapoda</taxon>
        <taxon>Insecta</taxon>
        <taxon>Pterygota</taxon>
        <taxon>Neoptera</taxon>
        <taxon>Endopterygota</taxon>
        <taxon>Hymenoptera</taxon>
        <taxon>Apocrita</taxon>
        <taxon>Aculeata</taxon>
        <taxon>Apoidea</taxon>
        <taxon>Anthophila</taxon>
        <taxon>Apidae</taxon>
        <taxon>Tetragonisca</taxon>
    </lineage>
</organism>
<feature type="region of interest" description="Disordered" evidence="2">
    <location>
        <begin position="1"/>
        <end position="161"/>
    </location>
</feature>
<name>A0AAW0ZT51_9HYME</name>
<feature type="compositionally biased region" description="Polar residues" evidence="2">
    <location>
        <begin position="719"/>
        <end position="737"/>
    </location>
</feature>
<feature type="compositionally biased region" description="Basic and acidic residues" evidence="2">
    <location>
        <begin position="468"/>
        <end position="482"/>
    </location>
</feature>
<dbReference type="Proteomes" id="UP001432146">
    <property type="component" value="Unassembled WGS sequence"/>
</dbReference>
<keyword evidence="4" id="KW-1185">Reference proteome</keyword>
<evidence type="ECO:0000256" key="1">
    <source>
        <dbReference type="SAM" id="Coils"/>
    </source>
</evidence>
<evidence type="ECO:0000313" key="4">
    <source>
        <dbReference type="Proteomes" id="UP001432146"/>
    </source>
</evidence>
<feature type="compositionally biased region" description="Polar residues" evidence="2">
    <location>
        <begin position="28"/>
        <end position="38"/>
    </location>
</feature>